<dbReference type="InterPro" id="IPR013083">
    <property type="entry name" value="Znf_RING/FYVE/PHD"/>
</dbReference>
<feature type="region of interest" description="Disordered" evidence="6">
    <location>
        <begin position="814"/>
        <end position="846"/>
    </location>
</feature>
<evidence type="ECO:0000259" key="8">
    <source>
        <dbReference type="PROSITE" id="PS50089"/>
    </source>
</evidence>
<keyword evidence="2 4" id="KW-0479">Metal-binding</keyword>
<dbReference type="Gene3D" id="2.60.40.640">
    <property type="match status" value="1"/>
</dbReference>
<protein>
    <recommendedName>
        <fullName evidence="8">RING-type domain-containing protein</fullName>
    </recommendedName>
</protein>
<name>A0A814W2X5_9BILA</name>
<keyword evidence="7" id="KW-0812">Transmembrane</keyword>
<keyword evidence="7" id="KW-1133">Transmembrane helix</keyword>
<comment type="similarity">
    <text evidence="1">Belongs to the arrestin family.</text>
</comment>
<feature type="transmembrane region" description="Helical" evidence="7">
    <location>
        <begin position="381"/>
        <end position="401"/>
    </location>
</feature>
<proteinExistence type="inferred from homology"/>
<evidence type="ECO:0000256" key="2">
    <source>
        <dbReference type="ARBA" id="ARBA00022771"/>
    </source>
</evidence>
<keyword evidence="3" id="KW-0862">Zinc</keyword>
<gene>
    <name evidence="9" type="ORF">ZHD862_LOCUS22580</name>
</gene>
<dbReference type="PANTHER" id="PTHR31061">
    <property type="entry name" value="LD22376P"/>
    <property type="match status" value="1"/>
</dbReference>
<dbReference type="InterPro" id="IPR014752">
    <property type="entry name" value="Arrestin-like_C"/>
</dbReference>
<dbReference type="SUPFAM" id="SSF57850">
    <property type="entry name" value="RING/U-box"/>
    <property type="match status" value="1"/>
</dbReference>
<evidence type="ECO:0000313" key="9">
    <source>
        <dbReference type="EMBL" id="CAF1196036.1"/>
    </source>
</evidence>
<feature type="transmembrane region" description="Helical" evidence="7">
    <location>
        <begin position="413"/>
        <end position="432"/>
    </location>
</feature>
<dbReference type="InterPro" id="IPR001841">
    <property type="entry name" value="Znf_RING"/>
</dbReference>
<accession>A0A814W2X5</accession>
<dbReference type="Proteomes" id="UP000663864">
    <property type="component" value="Unassembled WGS sequence"/>
</dbReference>
<organism evidence="9 10">
    <name type="scientific">Rotaria sordida</name>
    <dbReference type="NCBI Taxonomy" id="392033"/>
    <lineage>
        <taxon>Eukaryota</taxon>
        <taxon>Metazoa</taxon>
        <taxon>Spiralia</taxon>
        <taxon>Gnathifera</taxon>
        <taxon>Rotifera</taxon>
        <taxon>Eurotatoria</taxon>
        <taxon>Bdelloidea</taxon>
        <taxon>Philodinida</taxon>
        <taxon>Philodinidae</taxon>
        <taxon>Rotaria</taxon>
    </lineage>
</organism>
<dbReference type="PANTHER" id="PTHR31061:SF24">
    <property type="entry name" value="LD22376P"/>
    <property type="match status" value="1"/>
</dbReference>
<reference evidence="9" key="1">
    <citation type="submission" date="2021-02" db="EMBL/GenBank/DDBJ databases">
        <authorList>
            <person name="Nowell W R."/>
        </authorList>
    </citation>
    <scope>NUCLEOTIDE SEQUENCE</scope>
</reference>
<feature type="compositionally biased region" description="Polar residues" evidence="6">
    <location>
        <begin position="832"/>
        <end position="845"/>
    </location>
</feature>
<dbReference type="PROSITE" id="PS50089">
    <property type="entry name" value="ZF_RING_2"/>
    <property type="match status" value="1"/>
</dbReference>
<evidence type="ECO:0000256" key="7">
    <source>
        <dbReference type="SAM" id="Phobius"/>
    </source>
</evidence>
<evidence type="ECO:0000256" key="5">
    <source>
        <dbReference type="SAM" id="Coils"/>
    </source>
</evidence>
<keyword evidence="2 4" id="KW-0863">Zinc-finger</keyword>
<dbReference type="InterPro" id="IPR008974">
    <property type="entry name" value="TRAF-like"/>
</dbReference>
<dbReference type="Gene3D" id="3.30.40.10">
    <property type="entry name" value="Zinc/RING finger domain, C3HC4 (zinc finger)"/>
    <property type="match status" value="1"/>
</dbReference>
<evidence type="ECO:0000313" key="10">
    <source>
        <dbReference type="Proteomes" id="UP000663864"/>
    </source>
</evidence>
<comment type="caution">
    <text evidence="9">The sequence shown here is derived from an EMBL/GenBank/DDBJ whole genome shotgun (WGS) entry which is preliminary data.</text>
</comment>
<keyword evidence="5" id="KW-0175">Coiled coil</keyword>
<dbReference type="AlphaFoldDB" id="A0A814W2X5"/>
<dbReference type="Gene3D" id="2.60.210.10">
    <property type="entry name" value="Apoptosis, Tumor Necrosis Factor Receptor Associated Protein 2, Chain A"/>
    <property type="match status" value="1"/>
</dbReference>
<feature type="transmembrane region" description="Helical" evidence="7">
    <location>
        <begin position="311"/>
        <end position="331"/>
    </location>
</feature>
<keyword evidence="7" id="KW-0472">Membrane</keyword>
<evidence type="ECO:0000256" key="6">
    <source>
        <dbReference type="SAM" id="MobiDB-lite"/>
    </source>
</evidence>
<feature type="domain" description="RING-type" evidence="8">
    <location>
        <begin position="446"/>
        <end position="485"/>
    </location>
</feature>
<evidence type="ECO:0000256" key="1">
    <source>
        <dbReference type="ARBA" id="ARBA00005298"/>
    </source>
</evidence>
<dbReference type="InterPro" id="IPR011021">
    <property type="entry name" value="Arrestin-like_N"/>
</dbReference>
<dbReference type="Pfam" id="PF00339">
    <property type="entry name" value="Arrestin_N"/>
    <property type="match status" value="1"/>
</dbReference>
<evidence type="ECO:0000256" key="4">
    <source>
        <dbReference type="PROSITE-ProRule" id="PRU00175"/>
    </source>
</evidence>
<evidence type="ECO:0000256" key="3">
    <source>
        <dbReference type="ARBA" id="ARBA00022833"/>
    </source>
</evidence>
<sequence length="919" mass="104312">MGCGASNIDSGLTIKLTNRLRDASIFLSGEQVECTVHFDSKLYDPDVEIKEADIELLGQVGYTTSSIVTAYNHTGSAQTITYTDHRIPFFCERYEFYSESASEKSMTLSQFAMANKWTYKFTLPDELPSSLPPVGYRSSHPYIEYFIRMVLELKNWYQNDIRNSIPLIIYPRINLQNELQRPIEIEKANRKHIHIRINTAQSVIFPGIPFIIHYNLENPNRSTVQAIIVQLCQNHDMGTCGHYNTLIFDTDMLDGNDFKGEYLHNKFELALPTHYLAPTSSYKFGLISGLTQCITCFIGSEMLKTLEILGVLQRLALCYFFTAVIVLFIAGTDEEPNTINSTVGAARIIDQLILTDSHMGHCWTCRHIYNTQLSFEPEGSLGTLTGILLCYIGVQAGHIYIHSTGVRRVCIHWLISGIICGSIGLLLSNGGIDARNKQILETKYICPVCSLILRDPVQLTECGHRQCQTCLNAEQETIIKCRQCQSETLRSDTQLDRGFTNEMKSLPVDCSFCQWIGVLNNYQKHLDQSHSNLKCEYCGEQFNSVNRFNEHKVFECQQLIIGCILKDFGCNKPIIRAKVKDHYLTQQHQQAILNVVRQLLSQLNDRPMNIDISRTTTAGTLNPADVQLEELHEMLDILVGSIETLTNDEKHLTNESLQMQITLPTLIEELSKVKLSIEESNSFLEGVKHNQDILNQDLSSLQEKINDLQCISYDGTFVWKIINFQEKMNDVKLTTNETSDHRQQIKDYSHSDQEVQTEDLVDDNIGYKYLDVNSEVTNNIKNAASSIEIHVPTRKMNLSNLTKSQDLTWLHASGNEEDQTNSSESDYDGSHELSSIDNNADTNNLLPPDEILRMHIKNKNLFDQTTSSFHQQAVIQTVSGSIEGDFQRSENNLWANEVFPAKESTDPKLETQSSEQSCY</sequence>
<dbReference type="EMBL" id="CAJNOT010001417">
    <property type="protein sequence ID" value="CAF1196036.1"/>
    <property type="molecule type" value="Genomic_DNA"/>
</dbReference>
<dbReference type="GO" id="GO:0008270">
    <property type="term" value="F:zinc ion binding"/>
    <property type="evidence" value="ECO:0007669"/>
    <property type="project" value="UniProtKB-KW"/>
</dbReference>
<feature type="coiled-coil region" evidence="5">
    <location>
        <begin position="684"/>
        <end position="711"/>
    </location>
</feature>